<dbReference type="Pfam" id="PF24365">
    <property type="entry name" value="DUF7521"/>
    <property type="match status" value="1"/>
</dbReference>
<protein>
    <submittedName>
        <fullName evidence="2">Uncharacterized protein</fullName>
    </submittedName>
</protein>
<keyword evidence="1" id="KW-0812">Transmembrane</keyword>
<dbReference type="EMBL" id="ASGZ01000005">
    <property type="protein sequence ID" value="ESP89765.1"/>
    <property type="molecule type" value="Genomic_DNA"/>
</dbReference>
<dbReference type="OrthoDB" id="221164at2157"/>
<accession>V4HGC1</accession>
<organism evidence="2 3">
    <name type="scientific">Candidatus Halobonum tyrrellensis G22</name>
    <dbReference type="NCBI Taxonomy" id="1324957"/>
    <lineage>
        <taxon>Archaea</taxon>
        <taxon>Methanobacteriati</taxon>
        <taxon>Methanobacteriota</taxon>
        <taxon>Stenosarchaea group</taxon>
        <taxon>Halobacteria</taxon>
        <taxon>Halobacteriales</taxon>
        <taxon>Haloferacaceae</taxon>
        <taxon>Candidatus Halobonum</taxon>
    </lineage>
</organism>
<feature type="transmembrane region" description="Helical" evidence="1">
    <location>
        <begin position="49"/>
        <end position="73"/>
    </location>
</feature>
<feature type="transmembrane region" description="Helical" evidence="1">
    <location>
        <begin position="85"/>
        <end position="107"/>
    </location>
</feature>
<evidence type="ECO:0000313" key="3">
    <source>
        <dbReference type="Proteomes" id="UP000017840"/>
    </source>
</evidence>
<dbReference type="InterPro" id="IPR055943">
    <property type="entry name" value="DUF7521"/>
</dbReference>
<dbReference type="STRING" id="1324957.K933_02241"/>
<gene>
    <name evidence="2" type="ORF">K933_02241</name>
</gene>
<evidence type="ECO:0000256" key="1">
    <source>
        <dbReference type="SAM" id="Phobius"/>
    </source>
</evidence>
<keyword evidence="3" id="KW-1185">Reference proteome</keyword>
<proteinExistence type="predicted"/>
<dbReference type="Proteomes" id="UP000017840">
    <property type="component" value="Unassembled WGS sequence"/>
</dbReference>
<keyword evidence="1" id="KW-1133">Transmembrane helix</keyword>
<dbReference type="RefSeq" id="WP_023393040.1">
    <property type="nucleotide sequence ID" value="NZ_ASGZ01000005.1"/>
</dbReference>
<keyword evidence="1" id="KW-0472">Membrane</keyword>
<dbReference type="AlphaFoldDB" id="V4HGC1"/>
<name>V4HGC1_9EURY</name>
<feature type="transmembrane region" description="Helical" evidence="1">
    <location>
        <begin position="15"/>
        <end position="37"/>
    </location>
</feature>
<comment type="caution">
    <text evidence="2">The sequence shown here is derived from an EMBL/GenBank/DDBJ whole genome shotgun (WGS) entry which is preliminary data.</text>
</comment>
<sequence length="110" mass="12211">MAPLQFAVEQAYTDYLIHLAVTLVAMVLGLYIVFQAFRGYRRNESRRMLFLALGLALVTVAPFALSIAAASLGNALALGSRLYSFYLPVTSRLIEVCGLLCILYSLFTRR</sequence>
<reference evidence="2 3" key="1">
    <citation type="journal article" date="2013" name="Genome Announc.">
        <title>Draft Genome Sequence of 'Candidatus Halobonum tyrrellensis' Strain G22, Isolated from the Hypersaline Waters of Lake Tyrrell, Australia.</title>
        <authorList>
            <person name="Ugalde J.A."/>
            <person name="Narasingarao P."/>
            <person name="Kuo S."/>
            <person name="Podell S."/>
            <person name="Allen E.E."/>
        </authorList>
    </citation>
    <scope>NUCLEOTIDE SEQUENCE [LARGE SCALE GENOMIC DNA]</scope>
    <source>
        <strain evidence="2 3">G22</strain>
    </source>
</reference>
<evidence type="ECO:0000313" key="2">
    <source>
        <dbReference type="EMBL" id="ESP89765.1"/>
    </source>
</evidence>
<dbReference type="eggNOG" id="arCOG03916">
    <property type="taxonomic scope" value="Archaea"/>
</dbReference>